<dbReference type="GO" id="GO:0004722">
    <property type="term" value="F:protein serine/threonine phosphatase activity"/>
    <property type="evidence" value="ECO:0007669"/>
    <property type="project" value="InterPro"/>
</dbReference>
<evidence type="ECO:0000256" key="5">
    <source>
        <dbReference type="RuleBase" id="RU003465"/>
    </source>
</evidence>
<dbReference type="SUPFAM" id="SSF81606">
    <property type="entry name" value="PP2C-like"/>
    <property type="match status" value="1"/>
</dbReference>
<dbReference type="FunCoup" id="F0YDR7">
    <property type="interactions" value="1"/>
</dbReference>
<dbReference type="KEGG" id="aaf:AURANDRAFT_28761"/>
<dbReference type="CDD" id="cd00143">
    <property type="entry name" value="PP2Cc"/>
    <property type="match status" value="1"/>
</dbReference>
<evidence type="ECO:0000256" key="1">
    <source>
        <dbReference type="ARBA" id="ARBA00004170"/>
    </source>
</evidence>
<gene>
    <name evidence="7" type="ORF">AURANDRAFT_28761</name>
</gene>
<dbReference type="GO" id="GO:0046872">
    <property type="term" value="F:metal ion binding"/>
    <property type="evidence" value="ECO:0007669"/>
    <property type="project" value="UniProtKB-KW"/>
</dbReference>
<keyword evidence="8" id="KW-1185">Reference proteome</keyword>
<evidence type="ECO:0000313" key="8">
    <source>
        <dbReference type="Proteomes" id="UP000002729"/>
    </source>
</evidence>
<keyword evidence="2" id="KW-0479">Metal-binding</keyword>
<keyword evidence="4 5" id="KW-0904">Protein phosphatase</keyword>
<evidence type="ECO:0000256" key="3">
    <source>
        <dbReference type="ARBA" id="ARBA00022801"/>
    </source>
</evidence>
<dbReference type="SMART" id="SM00332">
    <property type="entry name" value="PP2Cc"/>
    <property type="match status" value="1"/>
</dbReference>
<name>F0YDR7_AURAN</name>
<sequence length="328" mass="33848">MGLDAGCCAVQGWRTGQEDAHVAEPDFGASLGLFAVFDGHGGAEVARYAAAHVGAYLKRAPGFAEGDYGAALRAAFFALDASLRWPSPGSDEVAARRASHRAEQAAYNERHLDAAAAAGFRAREPEAEDVEERPGYASGCTAVVALVDRAAGVVYVANAGDSRAILLRAGGAAPAALSEDHKPEDDRERSRVEAAGGVVTPEGRVDGNLNLSRAFGDHRYKMEPGLAPERQRISCEPDVVVAPLSNKDVGLALVCDGVTGCLPDATVASVLGDGDVVDAARDLAAACVADTAEGDGTGCDNVTAVAVRFVGGPKRPKQAPAPQRRAFD</sequence>
<dbReference type="OrthoDB" id="10264738at2759"/>
<evidence type="ECO:0000313" key="7">
    <source>
        <dbReference type="EMBL" id="EGB06881.1"/>
    </source>
</evidence>
<evidence type="ECO:0000259" key="6">
    <source>
        <dbReference type="PROSITE" id="PS51746"/>
    </source>
</evidence>
<organism evidence="8">
    <name type="scientific">Aureococcus anophagefferens</name>
    <name type="common">Harmful bloom alga</name>
    <dbReference type="NCBI Taxonomy" id="44056"/>
    <lineage>
        <taxon>Eukaryota</taxon>
        <taxon>Sar</taxon>
        <taxon>Stramenopiles</taxon>
        <taxon>Ochrophyta</taxon>
        <taxon>Pelagophyceae</taxon>
        <taxon>Pelagomonadales</taxon>
        <taxon>Pelagomonadaceae</taxon>
        <taxon>Aureococcus</taxon>
    </lineage>
</organism>
<keyword evidence="3 5" id="KW-0378">Hydrolase</keyword>
<reference evidence="7 8" key="1">
    <citation type="journal article" date="2011" name="Proc. Natl. Acad. Sci. U.S.A.">
        <title>Niche of harmful alga Aureococcus anophagefferens revealed through ecogenomics.</title>
        <authorList>
            <person name="Gobler C.J."/>
            <person name="Berry D.L."/>
            <person name="Dyhrman S.T."/>
            <person name="Wilhelm S.W."/>
            <person name="Salamov A."/>
            <person name="Lobanov A.V."/>
            <person name="Zhang Y."/>
            <person name="Collier J.L."/>
            <person name="Wurch L.L."/>
            <person name="Kustka A.B."/>
            <person name="Dill B.D."/>
            <person name="Shah M."/>
            <person name="VerBerkmoes N.C."/>
            <person name="Kuo A."/>
            <person name="Terry A."/>
            <person name="Pangilinan J."/>
            <person name="Lindquist E.A."/>
            <person name="Lucas S."/>
            <person name="Paulsen I.T."/>
            <person name="Hattenrath-Lehmann T.K."/>
            <person name="Talmage S.C."/>
            <person name="Walker E.A."/>
            <person name="Koch F."/>
            <person name="Burson A.M."/>
            <person name="Marcoval M.A."/>
            <person name="Tang Y.Z."/>
            <person name="Lecleir G.R."/>
            <person name="Coyne K.J."/>
            <person name="Berg G.M."/>
            <person name="Bertrand E.M."/>
            <person name="Saito M.A."/>
            <person name="Gladyshev V.N."/>
            <person name="Grigoriev I.V."/>
        </authorList>
    </citation>
    <scope>NUCLEOTIDE SEQUENCE [LARGE SCALE GENOMIC DNA]</scope>
    <source>
        <strain evidence="8">CCMP 1984</strain>
    </source>
</reference>
<dbReference type="InterPro" id="IPR000222">
    <property type="entry name" value="PP2C_BS"/>
</dbReference>
<dbReference type="Pfam" id="PF00481">
    <property type="entry name" value="PP2C"/>
    <property type="match status" value="1"/>
</dbReference>
<evidence type="ECO:0000256" key="2">
    <source>
        <dbReference type="ARBA" id="ARBA00022723"/>
    </source>
</evidence>
<dbReference type="PROSITE" id="PS51746">
    <property type="entry name" value="PPM_2"/>
    <property type="match status" value="1"/>
</dbReference>
<dbReference type="Proteomes" id="UP000002729">
    <property type="component" value="Unassembled WGS sequence"/>
</dbReference>
<dbReference type="InParanoid" id="F0YDR7"/>
<dbReference type="OMA" id="TKRPEYR"/>
<dbReference type="PANTHER" id="PTHR13832">
    <property type="entry name" value="PROTEIN PHOSPHATASE 2C"/>
    <property type="match status" value="1"/>
</dbReference>
<comment type="similarity">
    <text evidence="5">Belongs to the PP2C family.</text>
</comment>
<protein>
    <recommendedName>
        <fullName evidence="6">PPM-type phosphatase domain-containing protein</fullName>
    </recommendedName>
</protein>
<dbReference type="EMBL" id="GL833133">
    <property type="protein sequence ID" value="EGB06881.1"/>
    <property type="molecule type" value="Genomic_DNA"/>
</dbReference>
<dbReference type="eggNOG" id="KOG0698">
    <property type="taxonomic scope" value="Eukaryota"/>
</dbReference>
<feature type="domain" description="PPM-type phosphatase" evidence="6">
    <location>
        <begin position="4"/>
        <end position="309"/>
    </location>
</feature>
<dbReference type="AlphaFoldDB" id="F0YDR7"/>
<evidence type="ECO:0000256" key="4">
    <source>
        <dbReference type="ARBA" id="ARBA00022912"/>
    </source>
</evidence>
<dbReference type="GO" id="GO:0016020">
    <property type="term" value="C:membrane"/>
    <property type="evidence" value="ECO:0007669"/>
    <property type="project" value="UniProtKB-SubCell"/>
</dbReference>
<dbReference type="PANTHER" id="PTHR13832:SF840">
    <property type="entry name" value="PROTEIN PHOSPHATASE 2C 60-RELATED"/>
    <property type="match status" value="1"/>
</dbReference>
<dbReference type="GeneID" id="20220603"/>
<dbReference type="RefSeq" id="XP_009038624.1">
    <property type="nucleotide sequence ID" value="XM_009040376.1"/>
</dbReference>
<proteinExistence type="inferred from homology"/>
<accession>F0YDR7</accession>
<dbReference type="InterPro" id="IPR036457">
    <property type="entry name" value="PPM-type-like_dom_sf"/>
</dbReference>
<dbReference type="InterPro" id="IPR015655">
    <property type="entry name" value="PP2C"/>
</dbReference>
<comment type="subcellular location">
    <subcellularLocation>
        <location evidence="1">Membrane</location>
        <topology evidence="1">Peripheral membrane protein</topology>
    </subcellularLocation>
</comment>
<dbReference type="PROSITE" id="PS01032">
    <property type="entry name" value="PPM_1"/>
    <property type="match status" value="1"/>
</dbReference>
<dbReference type="InterPro" id="IPR001932">
    <property type="entry name" value="PPM-type_phosphatase-like_dom"/>
</dbReference>
<dbReference type="Gene3D" id="3.60.40.10">
    <property type="entry name" value="PPM-type phosphatase domain"/>
    <property type="match status" value="1"/>
</dbReference>